<name>A0A2K3KM97_TRIPR</name>
<gene>
    <name evidence="1" type="ORF">L195_g063499</name>
</gene>
<feature type="non-terminal residue" evidence="1">
    <location>
        <position position="61"/>
    </location>
</feature>
<dbReference type="Proteomes" id="UP000236291">
    <property type="component" value="Unassembled WGS sequence"/>
</dbReference>
<dbReference type="ExpressionAtlas" id="A0A2K3KM97">
    <property type="expression patterns" value="baseline"/>
</dbReference>
<protein>
    <submittedName>
        <fullName evidence="1">Uncharacterized protein</fullName>
    </submittedName>
</protein>
<dbReference type="AlphaFoldDB" id="A0A2K3KM97"/>
<reference evidence="1 2" key="1">
    <citation type="journal article" date="2014" name="Am. J. Bot.">
        <title>Genome assembly and annotation for red clover (Trifolium pratense; Fabaceae).</title>
        <authorList>
            <person name="Istvanek J."/>
            <person name="Jaros M."/>
            <person name="Krenek A."/>
            <person name="Repkova J."/>
        </authorList>
    </citation>
    <scope>NUCLEOTIDE SEQUENCE [LARGE SCALE GENOMIC DNA]</scope>
    <source>
        <strain evidence="2">cv. Tatra</strain>
        <tissue evidence="1">Young leaves</tissue>
    </source>
</reference>
<dbReference type="EMBL" id="ASHM01208949">
    <property type="protein sequence ID" value="PNX67400.1"/>
    <property type="molecule type" value="Genomic_DNA"/>
</dbReference>
<comment type="caution">
    <text evidence="1">The sequence shown here is derived from an EMBL/GenBank/DDBJ whole genome shotgun (WGS) entry which is preliminary data.</text>
</comment>
<reference evidence="1 2" key="2">
    <citation type="journal article" date="2017" name="Front. Plant Sci.">
        <title>Gene Classification and Mining of Molecular Markers Useful in Red Clover (Trifolium pratense) Breeding.</title>
        <authorList>
            <person name="Istvanek J."/>
            <person name="Dluhosova J."/>
            <person name="Dluhos P."/>
            <person name="Patkova L."/>
            <person name="Nedelnik J."/>
            <person name="Repkova J."/>
        </authorList>
    </citation>
    <scope>NUCLEOTIDE SEQUENCE [LARGE SCALE GENOMIC DNA]</scope>
    <source>
        <strain evidence="2">cv. Tatra</strain>
        <tissue evidence="1">Young leaves</tissue>
    </source>
</reference>
<accession>A0A2K3KM97</accession>
<proteinExistence type="predicted"/>
<evidence type="ECO:0000313" key="2">
    <source>
        <dbReference type="Proteomes" id="UP000236291"/>
    </source>
</evidence>
<evidence type="ECO:0000313" key="1">
    <source>
        <dbReference type="EMBL" id="PNX67400.1"/>
    </source>
</evidence>
<sequence>MGDMTGFPVPRCYTVPRFFDMYPPMIADAEKVAILEQEADARRTQHARDMAGVIRMMESAL</sequence>
<organism evidence="1 2">
    <name type="scientific">Trifolium pratense</name>
    <name type="common">Red clover</name>
    <dbReference type="NCBI Taxonomy" id="57577"/>
    <lineage>
        <taxon>Eukaryota</taxon>
        <taxon>Viridiplantae</taxon>
        <taxon>Streptophyta</taxon>
        <taxon>Embryophyta</taxon>
        <taxon>Tracheophyta</taxon>
        <taxon>Spermatophyta</taxon>
        <taxon>Magnoliopsida</taxon>
        <taxon>eudicotyledons</taxon>
        <taxon>Gunneridae</taxon>
        <taxon>Pentapetalae</taxon>
        <taxon>rosids</taxon>
        <taxon>fabids</taxon>
        <taxon>Fabales</taxon>
        <taxon>Fabaceae</taxon>
        <taxon>Papilionoideae</taxon>
        <taxon>50 kb inversion clade</taxon>
        <taxon>NPAAA clade</taxon>
        <taxon>Hologalegina</taxon>
        <taxon>IRL clade</taxon>
        <taxon>Trifolieae</taxon>
        <taxon>Trifolium</taxon>
    </lineage>
</organism>